<evidence type="ECO:0000259" key="1">
    <source>
        <dbReference type="Pfam" id="PF00535"/>
    </source>
</evidence>
<proteinExistence type="predicted"/>
<name>A0ABS4BVC2_9FLAO</name>
<dbReference type="EMBL" id="JAGJCB010000011">
    <property type="protein sequence ID" value="MBP0904521.1"/>
    <property type="molecule type" value="Genomic_DNA"/>
</dbReference>
<dbReference type="RefSeq" id="WP_209655415.1">
    <property type="nucleotide sequence ID" value="NZ_JAGJCB010000011.1"/>
</dbReference>
<gene>
    <name evidence="2" type="ORF">J8H85_11840</name>
</gene>
<dbReference type="PANTHER" id="PTHR22916:SF67">
    <property type="entry name" value="COLANIC ACID BIOSYNTHESIS GLYCOSYL TRANSFERASE WCAE-RELATED"/>
    <property type="match status" value="1"/>
</dbReference>
<accession>A0ABS4BVC2</accession>
<dbReference type="PANTHER" id="PTHR22916">
    <property type="entry name" value="GLYCOSYLTRANSFERASE"/>
    <property type="match status" value="1"/>
</dbReference>
<reference evidence="2 3" key="1">
    <citation type="submission" date="2021-04" db="EMBL/GenBank/DDBJ databases">
        <title>Mariniflexile gromovii gen. nov., sp. nov., a gliding bacterium isolated from the sea urchin Strongylocentrotus intermedius.</title>
        <authorList>
            <person name="Ko S."/>
            <person name="Le V."/>
            <person name="Ahn C.-Y."/>
            <person name="Oh H.-M."/>
        </authorList>
    </citation>
    <scope>NUCLEOTIDE SEQUENCE [LARGE SCALE GENOMIC DNA]</scope>
    <source>
        <strain evidence="2 3">KCTC 12570</strain>
    </source>
</reference>
<dbReference type="Gene3D" id="3.90.550.10">
    <property type="entry name" value="Spore Coat Polysaccharide Biosynthesis Protein SpsA, Chain A"/>
    <property type="match status" value="1"/>
</dbReference>
<dbReference type="Proteomes" id="UP000670776">
    <property type="component" value="Unassembled WGS sequence"/>
</dbReference>
<dbReference type="CDD" id="cd06433">
    <property type="entry name" value="GT_2_WfgS_like"/>
    <property type="match status" value="1"/>
</dbReference>
<dbReference type="InterPro" id="IPR029044">
    <property type="entry name" value="Nucleotide-diphossugar_trans"/>
</dbReference>
<dbReference type="SUPFAM" id="SSF53448">
    <property type="entry name" value="Nucleotide-diphospho-sugar transferases"/>
    <property type="match status" value="1"/>
</dbReference>
<dbReference type="Pfam" id="PF00535">
    <property type="entry name" value="Glycos_transf_2"/>
    <property type="match status" value="1"/>
</dbReference>
<comment type="caution">
    <text evidence="2">The sequence shown here is derived from an EMBL/GenBank/DDBJ whole genome shotgun (WGS) entry which is preliminary data.</text>
</comment>
<sequence>MTPKITIITINFNNFQGLKTTFESVKNQTFQDFEYIVIDGGSSDGSLKLLKEHTNYIDYWVSEPDKGVYHAMNKGILKATGEYLLFLNSGDHFYSNVALQESLDHLTEEDIIYFNLQVTEEDKSFIKSYPKILSFSYFVEDTLPHPATFIKRVAFLKTNIYKEDFKILSDWKFFIDAICKYNLTYKKIDKPLSTFYIGGMSSNPANRALKHSERSQVLEQEYAAFMKDMSDTLLYKHIIENFRKSRIIKILVKFGFLNKF</sequence>
<evidence type="ECO:0000313" key="3">
    <source>
        <dbReference type="Proteomes" id="UP000670776"/>
    </source>
</evidence>
<dbReference type="InterPro" id="IPR001173">
    <property type="entry name" value="Glyco_trans_2-like"/>
</dbReference>
<organism evidence="2 3">
    <name type="scientific">Mariniflexile gromovii</name>
    <dbReference type="NCBI Taxonomy" id="362523"/>
    <lineage>
        <taxon>Bacteria</taxon>
        <taxon>Pseudomonadati</taxon>
        <taxon>Bacteroidota</taxon>
        <taxon>Flavobacteriia</taxon>
        <taxon>Flavobacteriales</taxon>
        <taxon>Flavobacteriaceae</taxon>
        <taxon>Mariniflexile</taxon>
    </lineage>
</organism>
<protein>
    <submittedName>
        <fullName evidence="2">Glycosyltransferase</fullName>
    </submittedName>
</protein>
<keyword evidence="3" id="KW-1185">Reference proteome</keyword>
<feature type="domain" description="Glycosyltransferase 2-like" evidence="1">
    <location>
        <begin position="6"/>
        <end position="131"/>
    </location>
</feature>
<evidence type="ECO:0000313" key="2">
    <source>
        <dbReference type="EMBL" id="MBP0904521.1"/>
    </source>
</evidence>